<dbReference type="Proteomes" id="UP001343600">
    <property type="component" value="Unassembled WGS sequence"/>
</dbReference>
<comment type="caution">
    <text evidence="1">The sequence shown here is derived from an EMBL/GenBank/DDBJ whole genome shotgun (WGS) entry which is preliminary data.</text>
</comment>
<dbReference type="RefSeq" id="WP_152035032.1">
    <property type="nucleotide sequence ID" value="NZ_JAZEIA010000015.1"/>
</dbReference>
<gene>
    <name evidence="1" type="ORF">V2I87_10045</name>
</gene>
<organism evidence="1 2">
    <name type="scientific">Pseudomonas viridiflava</name>
    <name type="common">Phytomonas viridiflava</name>
    <dbReference type="NCBI Taxonomy" id="33069"/>
    <lineage>
        <taxon>Bacteria</taxon>
        <taxon>Pseudomonadati</taxon>
        <taxon>Pseudomonadota</taxon>
        <taxon>Gammaproteobacteria</taxon>
        <taxon>Pseudomonadales</taxon>
        <taxon>Pseudomonadaceae</taxon>
        <taxon>Pseudomonas</taxon>
    </lineage>
</organism>
<name>A0ABU7N7U4_PSEVI</name>
<dbReference type="EMBL" id="JAZEIP010000012">
    <property type="protein sequence ID" value="MEE4040434.1"/>
    <property type="molecule type" value="Genomic_DNA"/>
</dbReference>
<accession>A0ABU7N7U4</accession>
<keyword evidence="2" id="KW-1185">Reference proteome</keyword>
<reference evidence="1 2" key="1">
    <citation type="submission" date="2024-01" db="EMBL/GenBank/DDBJ databases">
        <title>Characterization of Pseudomonas viridiflava in Georgia, USA.</title>
        <authorList>
            <person name="Zhao M."/>
            <person name="Dutta B."/>
        </authorList>
    </citation>
    <scope>NUCLEOTIDE SEQUENCE [LARGE SCALE GENOMIC DNA]</scope>
    <source>
        <strain evidence="1 2">21GA0539</strain>
    </source>
</reference>
<protein>
    <submittedName>
        <fullName evidence="1">Uncharacterized protein</fullName>
    </submittedName>
</protein>
<evidence type="ECO:0000313" key="2">
    <source>
        <dbReference type="Proteomes" id="UP001343600"/>
    </source>
</evidence>
<sequence length="132" mass="14493">MNQNTEALPEIDIEEFRGRYPHLFSDPTVDEIYCDPGWKNILIALCDTLHNYLNRNPEITPVTVAQIKSKFGELHFFYEGGDSYCRGAVDVAIQLSTKTCSYCGAPGKQVGGAWVSTLCSRHDGSGGSKTTG</sequence>
<proteinExistence type="predicted"/>
<evidence type="ECO:0000313" key="1">
    <source>
        <dbReference type="EMBL" id="MEE4040434.1"/>
    </source>
</evidence>